<protein>
    <submittedName>
        <fullName evidence="5">GNAT family acetyltransferase</fullName>
    </submittedName>
</protein>
<dbReference type="PANTHER" id="PTHR10545">
    <property type="entry name" value="DIAMINE N-ACETYLTRANSFERASE"/>
    <property type="match status" value="1"/>
</dbReference>
<keyword evidence="6" id="KW-1185">Reference proteome</keyword>
<dbReference type="InterPro" id="IPR016181">
    <property type="entry name" value="Acyl_CoA_acyltransferase"/>
</dbReference>
<dbReference type="InterPro" id="IPR000182">
    <property type="entry name" value="GNAT_dom"/>
</dbReference>
<dbReference type="PANTHER" id="PTHR10545:SF29">
    <property type="entry name" value="GH14572P-RELATED"/>
    <property type="match status" value="1"/>
</dbReference>
<dbReference type="SUPFAM" id="SSF55729">
    <property type="entry name" value="Acyl-CoA N-acyltransferases (Nat)"/>
    <property type="match status" value="1"/>
</dbReference>
<dbReference type="Gene3D" id="3.40.630.30">
    <property type="match status" value="1"/>
</dbReference>
<name>R4X737_TAPDE</name>
<keyword evidence="2" id="KW-0808">Transferase</keyword>
<dbReference type="AlphaFoldDB" id="R4X737"/>
<evidence type="ECO:0000313" key="6">
    <source>
        <dbReference type="Proteomes" id="UP000013776"/>
    </source>
</evidence>
<dbReference type="VEuPathDB" id="FungiDB:TAPDE_000776"/>
<evidence type="ECO:0000256" key="1">
    <source>
        <dbReference type="ARBA" id="ARBA00008694"/>
    </source>
</evidence>
<dbReference type="CDD" id="cd04301">
    <property type="entry name" value="NAT_SF"/>
    <property type="match status" value="1"/>
</dbReference>
<dbReference type="InterPro" id="IPR051016">
    <property type="entry name" value="Diverse_Substrate_AcTransf"/>
</dbReference>
<dbReference type="STRING" id="1097556.R4X737"/>
<dbReference type="Proteomes" id="UP000013776">
    <property type="component" value="Unassembled WGS sequence"/>
</dbReference>
<organism evidence="5 6">
    <name type="scientific">Taphrina deformans (strain PYCC 5710 / ATCC 11124 / CBS 356.35 / IMI 108563 / JCM 9778 / NBRC 8474)</name>
    <name type="common">Peach leaf curl fungus</name>
    <name type="synonym">Lalaria deformans</name>
    <dbReference type="NCBI Taxonomy" id="1097556"/>
    <lineage>
        <taxon>Eukaryota</taxon>
        <taxon>Fungi</taxon>
        <taxon>Dikarya</taxon>
        <taxon>Ascomycota</taxon>
        <taxon>Taphrinomycotina</taxon>
        <taxon>Taphrinomycetes</taxon>
        <taxon>Taphrinales</taxon>
        <taxon>Taphrinaceae</taxon>
        <taxon>Taphrina</taxon>
    </lineage>
</organism>
<comment type="caution">
    <text evidence="5">The sequence shown here is derived from an EMBL/GenBank/DDBJ whole genome shotgun (WGS) entry which is preliminary data.</text>
</comment>
<evidence type="ECO:0000313" key="5">
    <source>
        <dbReference type="EMBL" id="CCG81087.1"/>
    </source>
</evidence>
<dbReference type="Pfam" id="PF00583">
    <property type="entry name" value="Acetyltransf_1"/>
    <property type="match status" value="1"/>
</dbReference>
<reference evidence="5 6" key="1">
    <citation type="journal article" date="2013" name="MBio">
        <title>Genome sequencing of the plant pathogen Taphrina deformans, the causal agent of peach leaf curl.</title>
        <authorList>
            <person name="Cisse O.H."/>
            <person name="Almeida J.M.G.C.F."/>
            <person name="Fonseca A."/>
            <person name="Kumar A.A."/>
            <person name="Salojaervi J."/>
            <person name="Overmyer K."/>
            <person name="Hauser P.M."/>
            <person name="Pagni M."/>
        </authorList>
    </citation>
    <scope>NUCLEOTIDE SEQUENCE [LARGE SCALE GENOMIC DNA]</scope>
    <source>
        <strain evidence="6">PYCC 5710 / ATCC 11124 / CBS 356.35 / IMI 108563 / JCM 9778 / NBRC 8474</strain>
    </source>
</reference>
<gene>
    <name evidence="5" type="ORF">TAPDE_000776</name>
</gene>
<proteinExistence type="inferred from homology"/>
<dbReference type="eggNOG" id="KOG3216">
    <property type="taxonomic scope" value="Eukaryota"/>
</dbReference>
<dbReference type="FunFam" id="3.40.630.30:FF:000064">
    <property type="entry name" value="GNAT family acetyltransferase"/>
    <property type="match status" value="1"/>
</dbReference>
<keyword evidence="3" id="KW-0012">Acyltransferase</keyword>
<evidence type="ECO:0000256" key="3">
    <source>
        <dbReference type="ARBA" id="ARBA00023315"/>
    </source>
</evidence>
<comment type="similarity">
    <text evidence="1">Belongs to the acetyltransferase family.</text>
</comment>
<sequence length="173" mass="19599">MSLHIRPAVKDDCQVILKFIQDLALFEKAPDSCVATLEGLESTLGFTGPQYARAIVAETTESRDRVVPVGIAIYFYNYSTWHAAPGIWLEDLYIDPQFRGRGYGTTILRFLAREVKKIGGKRLEWCVLKWNQKAIDVYTGKHVGAEIMEEWQTCRADGDKLDRMASMYDAKSA</sequence>
<accession>R4X737</accession>
<dbReference type="PROSITE" id="PS51186">
    <property type="entry name" value="GNAT"/>
    <property type="match status" value="1"/>
</dbReference>
<evidence type="ECO:0000259" key="4">
    <source>
        <dbReference type="PROSITE" id="PS51186"/>
    </source>
</evidence>
<feature type="domain" description="N-acetyltransferase" evidence="4">
    <location>
        <begin position="3"/>
        <end position="173"/>
    </location>
</feature>
<dbReference type="OrthoDB" id="7305308at2759"/>
<evidence type="ECO:0000256" key="2">
    <source>
        <dbReference type="ARBA" id="ARBA00022679"/>
    </source>
</evidence>
<dbReference type="EMBL" id="CAHR02000025">
    <property type="protein sequence ID" value="CCG81087.1"/>
    <property type="molecule type" value="Genomic_DNA"/>
</dbReference>
<dbReference type="GO" id="GO:0008080">
    <property type="term" value="F:N-acetyltransferase activity"/>
    <property type="evidence" value="ECO:0007669"/>
    <property type="project" value="UniProtKB-ARBA"/>
</dbReference>